<dbReference type="PANTHER" id="PTHR30026:SF20">
    <property type="entry name" value="OUTER MEMBRANE PROTEIN TOLC"/>
    <property type="match status" value="1"/>
</dbReference>
<protein>
    <submittedName>
        <fullName evidence="8">TolC family protein</fullName>
    </submittedName>
</protein>
<dbReference type="AlphaFoldDB" id="A0A4S2AXS6"/>
<dbReference type="InterPro" id="IPR003423">
    <property type="entry name" value="OMP_efflux"/>
</dbReference>
<dbReference type="Gene3D" id="1.20.1600.10">
    <property type="entry name" value="Outer membrane efflux proteins (OEP)"/>
    <property type="match status" value="1"/>
</dbReference>
<keyword evidence="4" id="KW-1134">Transmembrane beta strand</keyword>
<keyword evidence="9" id="KW-1185">Reference proteome</keyword>
<evidence type="ECO:0000256" key="7">
    <source>
        <dbReference type="ARBA" id="ARBA00023237"/>
    </source>
</evidence>
<dbReference type="InterPro" id="IPR051906">
    <property type="entry name" value="TolC-like"/>
</dbReference>
<dbReference type="GO" id="GO:0015562">
    <property type="term" value="F:efflux transmembrane transporter activity"/>
    <property type="evidence" value="ECO:0007669"/>
    <property type="project" value="InterPro"/>
</dbReference>
<evidence type="ECO:0000256" key="5">
    <source>
        <dbReference type="ARBA" id="ARBA00022692"/>
    </source>
</evidence>
<dbReference type="RefSeq" id="WP_136010130.1">
    <property type="nucleotide sequence ID" value="NZ_SRYZ01000017.1"/>
</dbReference>
<evidence type="ECO:0000313" key="8">
    <source>
        <dbReference type="EMBL" id="TGY06376.1"/>
    </source>
</evidence>
<organism evidence="8 9">
    <name type="scientific">Bacteroides muris</name>
    <name type="common">ex Afrizal et al. 2022</name>
    <dbReference type="NCBI Taxonomy" id="2516960"/>
    <lineage>
        <taxon>Bacteria</taxon>
        <taxon>Pseudomonadati</taxon>
        <taxon>Bacteroidota</taxon>
        <taxon>Bacteroidia</taxon>
        <taxon>Bacteroidales</taxon>
        <taxon>Bacteroidaceae</taxon>
        <taxon>Bacteroides</taxon>
    </lineage>
</organism>
<dbReference type="GO" id="GO:0015288">
    <property type="term" value="F:porin activity"/>
    <property type="evidence" value="ECO:0007669"/>
    <property type="project" value="TreeGrafter"/>
</dbReference>
<evidence type="ECO:0000313" key="9">
    <source>
        <dbReference type="Proteomes" id="UP000310532"/>
    </source>
</evidence>
<name>A0A4S2AXS6_9BACE</name>
<proteinExistence type="inferred from homology"/>
<keyword evidence="7" id="KW-0998">Cell outer membrane</keyword>
<dbReference type="SUPFAM" id="SSF56954">
    <property type="entry name" value="Outer membrane efflux proteins (OEP)"/>
    <property type="match status" value="1"/>
</dbReference>
<keyword evidence="3" id="KW-0813">Transport</keyword>
<keyword evidence="6" id="KW-0472">Membrane</keyword>
<evidence type="ECO:0000256" key="3">
    <source>
        <dbReference type="ARBA" id="ARBA00022448"/>
    </source>
</evidence>
<dbReference type="Pfam" id="PF02321">
    <property type="entry name" value="OEP"/>
    <property type="match status" value="2"/>
</dbReference>
<dbReference type="PANTHER" id="PTHR30026">
    <property type="entry name" value="OUTER MEMBRANE PROTEIN TOLC"/>
    <property type="match status" value="1"/>
</dbReference>
<sequence length="505" mass="58292">MHRNIFLLLITFSLTSSAISQEHTLVLTLEETIEQARRQSPDAQNARHSFRSAYWNYKYYCANYLPALKLTSNPYLDRAINKVTQSDGNVKFIEQNLLSTDLTLSLTQNVPWTGGTFFIETTAQRLDLFSSDTYSWQTSPVNIGYSQSLFGYNSLKWDRRIEPIRYREAKKTYVETLELVAANATEKFFNLAKAQSNYEIANANYANADTLYIYAQGRYNIGTISENEMLQLELNKLTEETNCMNARIEVENCMQELRSYLGIQEDLLMKVRVDNRVPDLHVDLDAALMLANENSPEIQNMLRRKVESESAVSRAKANAGLKADIYLRFGLTQTADKLKDSYRNPLDQQYVSLGITLPILDWGRGRGQVRVARSNRDLVYTQVEQDKTDFDLNVRKLVKQFNLQAQRVNIAARTDYTAQRRAEVARKLYLLGKSSVLDLNASIAEKDTARRNYVTTLYNYWSLYYTLRSLTLYDFENNKPLSEDLDKIVDNQYYFDNKSITSAKR</sequence>
<evidence type="ECO:0000256" key="4">
    <source>
        <dbReference type="ARBA" id="ARBA00022452"/>
    </source>
</evidence>
<dbReference type="GO" id="GO:1990281">
    <property type="term" value="C:efflux pump complex"/>
    <property type="evidence" value="ECO:0007669"/>
    <property type="project" value="TreeGrafter"/>
</dbReference>
<comment type="caution">
    <text evidence="8">The sequence shown here is derived from an EMBL/GenBank/DDBJ whole genome shotgun (WGS) entry which is preliminary data.</text>
</comment>
<comment type="subcellular location">
    <subcellularLocation>
        <location evidence="1">Cell outer membrane</location>
    </subcellularLocation>
</comment>
<dbReference type="EMBL" id="SRYZ01000017">
    <property type="protein sequence ID" value="TGY06376.1"/>
    <property type="molecule type" value="Genomic_DNA"/>
</dbReference>
<evidence type="ECO:0000256" key="2">
    <source>
        <dbReference type="ARBA" id="ARBA00007613"/>
    </source>
</evidence>
<keyword evidence="5" id="KW-0812">Transmembrane</keyword>
<gene>
    <name evidence="8" type="ORF">E5355_09210</name>
</gene>
<reference evidence="8 9" key="1">
    <citation type="submission" date="2019-04" db="EMBL/GenBank/DDBJ databases">
        <title>Microbes associate with the intestines of laboratory mice.</title>
        <authorList>
            <person name="Navarre W."/>
            <person name="Wong E."/>
            <person name="Huang K."/>
            <person name="Tropini C."/>
            <person name="Ng K."/>
            <person name="Yu B."/>
        </authorList>
    </citation>
    <scope>NUCLEOTIDE SEQUENCE [LARGE SCALE GENOMIC DNA]</scope>
    <source>
        <strain evidence="8 9">NM69_E16B</strain>
    </source>
</reference>
<evidence type="ECO:0000256" key="1">
    <source>
        <dbReference type="ARBA" id="ARBA00004442"/>
    </source>
</evidence>
<dbReference type="Proteomes" id="UP000310532">
    <property type="component" value="Unassembled WGS sequence"/>
</dbReference>
<comment type="similarity">
    <text evidence="2">Belongs to the outer membrane factor (OMF) (TC 1.B.17) family.</text>
</comment>
<accession>A0A4S2AXS6</accession>
<evidence type="ECO:0000256" key="6">
    <source>
        <dbReference type="ARBA" id="ARBA00023136"/>
    </source>
</evidence>
<dbReference type="GO" id="GO:0009279">
    <property type="term" value="C:cell outer membrane"/>
    <property type="evidence" value="ECO:0007669"/>
    <property type="project" value="UniProtKB-SubCell"/>
</dbReference>